<dbReference type="GO" id="GO:0006310">
    <property type="term" value="P:DNA recombination"/>
    <property type="evidence" value="ECO:0007669"/>
    <property type="project" value="UniProtKB-KW"/>
</dbReference>
<sequence>MLSASNTTPKLCREQQDLFDRIIGEENIVFTGSAGYGKSTVLKAAVEELRARGKKVDIIAPTGRAAIQVKGMSTWTYMGWTPDCHKYSLRKLKRMAFRTVVASRLKAARVLVIDEISMVENHHLERINACMKEVRCWDPDLQAPANGAPAFGGVQLVVTGDFCQLPPVRPFRFCLTVDWRHREKGD</sequence>
<keyword evidence="1" id="KW-0347">Helicase</keyword>
<keyword evidence="1" id="KW-0234">DNA repair</keyword>
<keyword evidence="1" id="KW-0067">ATP-binding</keyword>
<dbReference type="PANTHER" id="PTHR47642:SF5">
    <property type="entry name" value="ATP-DEPENDENT DNA HELICASE"/>
    <property type="match status" value="1"/>
</dbReference>
<comment type="catalytic activity">
    <reaction evidence="1">
        <text>ATP + H2O = ADP + phosphate + H(+)</text>
        <dbReference type="Rhea" id="RHEA:13065"/>
        <dbReference type="ChEBI" id="CHEBI:15377"/>
        <dbReference type="ChEBI" id="CHEBI:15378"/>
        <dbReference type="ChEBI" id="CHEBI:30616"/>
        <dbReference type="ChEBI" id="CHEBI:43474"/>
        <dbReference type="ChEBI" id="CHEBI:456216"/>
        <dbReference type="EC" id="5.6.2.3"/>
    </reaction>
</comment>
<dbReference type="AlphaFoldDB" id="A0A1B8A7N8"/>
<dbReference type="GO" id="GO:0006281">
    <property type="term" value="P:DNA repair"/>
    <property type="evidence" value="ECO:0007669"/>
    <property type="project" value="UniProtKB-KW"/>
</dbReference>
<gene>
    <name evidence="3" type="ORF">FPOA_12866</name>
</gene>
<keyword evidence="1" id="KW-0547">Nucleotide-binding</keyword>
<dbReference type="STRING" id="36050.A0A1B8A7N8"/>
<dbReference type="InterPro" id="IPR027417">
    <property type="entry name" value="P-loop_NTPase"/>
</dbReference>
<comment type="caution">
    <text evidence="3">The sequence shown here is derived from an EMBL/GenBank/DDBJ whole genome shotgun (WGS) entry which is preliminary data.</text>
</comment>
<dbReference type="InterPro" id="IPR051055">
    <property type="entry name" value="PIF1_helicase"/>
</dbReference>
<name>A0A1B8A7N8_FUSPO</name>
<evidence type="ECO:0000313" key="3">
    <source>
        <dbReference type="EMBL" id="OBS16494.1"/>
    </source>
</evidence>
<keyword evidence="1" id="KW-0378">Hydrolase</keyword>
<protein>
    <recommendedName>
        <fullName evidence="1">ATP-dependent DNA helicase</fullName>
        <ecNumber evidence="1">5.6.2.3</ecNumber>
    </recommendedName>
</protein>
<evidence type="ECO:0000256" key="1">
    <source>
        <dbReference type="RuleBase" id="RU363044"/>
    </source>
</evidence>
<dbReference type="GO" id="GO:0043139">
    <property type="term" value="F:5'-3' DNA helicase activity"/>
    <property type="evidence" value="ECO:0007669"/>
    <property type="project" value="UniProtKB-EC"/>
</dbReference>
<dbReference type="GO" id="GO:0005524">
    <property type="term" value="F:ATP binding"/>
    <property type="evidence" value="ECO:0007669"/>
    <property type="project" value="UniProtKB-KW"/>
</dbReference>
<dbReference type="Proteomes" id="UP000091967">
    <property type="component" value="Unassembled WGS sequence"/>
</dbReference>
<organism evidence="3 4">
    <name type="scientific">Fusarium poae</name>
    <dbReference type="NCBI Taxonomy" id="36050"/>
    <lineage>
        <taxon>Eukaryota</taxon>
        <taxon>Fungi</taxon>
        <taxon>Dikarya</taxon>
        <taxon>Ascomycota</taxon>
        <taxon>Pezizomycotina</taxon>
        <taxon>Sordariomycetes</taxon>
        <taxon>Hypocreomycetidae</taxon>
        <taxon>Hypocreales</taxon>
        <taxon>Nectriaceae</taxon>
        <taxon>Fusarium</taxon>
    </lineage>
</organism>
<comment type="similarity">
    <text evidence="1">Belongs to the helicase family.</text>
</comment>
<accession>A0A1B8A7N8</accession>
<proteinExistence type="inferred from homology"/>
<dbReference type="EMBL" id="LYXU01000086">
    <property type="protein sequence ID" value="OBS16494.1"/>
    <property type="molecule type" value="Genomic_DNA"/>
</dbReference>
<keyword evidence="4" id="KW-1185">Reference proteome</keyword>
<keyword evidence="1" id="KW-0227">DNA damage</keyword>
<evidence type="ECO:0000313" key="4">
    <source>
        <dbReference type="Proteomes" id="UP000091967"/>
    </source>
</evidence>
<feature type="domain" description="DNA helicase Pif1-like DEAD-box helicase" evidence="2">
    <location>
        <begin position="11"/>
        <end position="169"/>
    </location>
</feature>
<dbReference type="Pfam" id="PF05970">
    <property type="entry name" value="PIF1"/>
    <property type="match status" value="1"/>
</dbReference>
<dbReference type="GO" id="GO:0016887">
    <property type="term" value="F:ATP hydrolysis activity"/>
    <property type="evidence" value="ECO:0007669"/>
    <property type="project" value="RHEA"/>
</dbReference>
<dbReference type="PANTHER" id="PTHR47642">
    <property type="entry name" value="ATP-DEPENDENT DNA HELICASE"/>
    <property type="match status" value="1"/>
</dbReference>
<evidence type="ECO:0000259" key="2">
    <source>
        <dbReference type="Pfam" id="PF05970"/>
    </source>
</evidence>
<dbReference type="GO" id="GO:0000723">
    <property type="term" value="P:telomere maintenance"/>
    <property type="evidence" value="ECO:0007669"/>
    <property type="project" value="InterPro"/>
</dbReference>
<keyword evidence="1" id="KW-0233">DNA recombination</keyword>
<dbReference type="InterPro" id="IPR010285">
    <property type="entry name" value="DNA_helicase_pif1-like_DEAD"/>
</dbReference>
<dbReference type="EC" id="5.6.2.3" evidence="1"/>
<comment type="cofactor">
    <cofactor evidence="1">
        <name>Mg(2+)</name>
        <dbReference type="ChEBI" id="CHEBI:18420"/>
    </cofactor>
</comment>
<dbReference type="SUPFAM" id="SSF52540">
    <property type="entry name" value="P-loop containing nucleoside triphosphate hydrolases"/>
    <property type="match status" value="1"/>
</dbReference>
<reference evidence="3 4" key="1">
    <citation type="submission" date="2016-06" db="EMBL/GenBank/DDBJ databases">
        <title>Living apart together: crosstalk between the core and supernumerary genomes in a fungal plant pathogen.</title>
        <authorList>
            <person name="Vanheule A."/>
            <person name="Audenaert K."/>
            <person name="Warris S."/>
            <person name="Van De Geest H."/>
            <person name="Schijlen E."/>
            <person name="Hofte M."/>
            <person name="De Saeger S."/>
            <person name="Haesaert G."/>
            <person name="Waalwijk C."/>
            <person name="Van Der Lee T."/>
        </authorList>
    </citation>
    <scope>NUCLEOTIDE SEQUENCE [LARGE SCALE GENOMIC DNA]</scope>
    <source>
        <strain evidence="3 4">2516</strain>
    </source>
</reference>
<dbReference type="Gene3D" id="3.40.50.300">
    <property type="entry name" value="P-loop containing nucleotide triphosphate hydrolases"/>
    <property type="match status" value="1"/>
</dbReference>